<dbReference type="Pfam" id="PF10083">
    <property type="entry name" value="DUF2321"/>
    <property type="match status" value="2"/>
</dbReference>
<dbReference type="Proteomes" id="UP000003233">
    <property type="component" value="Unassembled WGS sequence"/>
</dbReference>
<dbReference type="AlphaFoldDB" id="H1PPG5"/>
<dbReference type="HOGENOM" id="CLU_137813_0_0_0"/>
<name>H1PPG5_9FUSO</name>
<organism evidence="1 2">
    <name type="scientific">Fusobacterium ulcerans 12-1B</name>
    <dbReference type="NCBI Taxonomy" id="457404"/>
    <lineage>
        <taxon>Bacteria</taxon>
        <taxon>Fusobacteriati</taxon>
        <taxon>Fusobacteriota</taxon>
        <taxon>Fusobacteriia</taxon>
        <taxon>Fusobacteriales</taxon>
        <taxon>Fusobacteriaceae</taxon>
        <taxon>Fusobacterium</taxon>
    </lineage>
</organism>
<keyword evidence="2" id="KW-1185">Reference proteome</keyword>
<gene>
    <name evidence="1" type="ORF">HMPREF0402_00308</name>
</gene>
<accession>H1PPG5</accession>
<evidence type="ECO:0000313" key="2">
    <source>
        <dbReference type="Proteomes" id="UP000003233"/>
    </source>
</evidence>
<dbReference type="InterPro" id="IPR016891">
    <property type="entry name" value="DUF2321"/>
</dbReference>
<evidence type="ECO:0008006" key="3">
    <source>
        <dbReference type="Google" id="ProtNLM"/>
    </source>
</evidence>
<comment type="caution">
    <text evidence="1">The sequence shown here is derived from an EMBL/GenBank/DDBJ whole genome shotgun (WGS) entry which is preliminary data.</text>
</comment>
<dbReference type="PATRIC" id="fig|457404.5.peg.937"/>
<protein>
    <recommendedName>
        <fullName evidence="3">DUF2321 domain-containing protein</fullName>
    </recommendedName>
</protein>
<sequence length="188" mass="21078">MYSKKIRLKSAICLNGHVLNSDLKLDSLPEYKFCPKCGAEVIDSCPECNSFILGGILFQEKSVSGFIIGRKTGVEDCTVTHYNDKEIVANNELPYYCSECGKTYPWTINFLKNYNTILEMQSEEIDSNLKNCIYATTENLLKDGFSKDSQHAIMLKLSLNKLSLITKEILIGAISSFGGEAIKTFLFK</sequence>
<proteinExistence type="predicted"/>
<dbReference type="EMBL" id="AGWJ02000004">
    <property type="protein sequence ID" value="EHO84489.1"/>
    <property type="molecule type" value="Genomic_DNA"/>
</dbReference>
<dbReference type="BioCyc" id="FSP457404-HMP:GTSQ-309-MONOMER"/>
<reference evidence="1 2" key="1">
    <citation type="submission" date="2012-07" db="EMBL/GenBank/DDBJ databases">
        <title>The Genome Sequence of Fusobacterium ulcerans 12_1B.</title>
        <authorList>
            <consortium name="The Broad Institute Genome Sequencing Platform"/>
            <person name="Earl A."/>
            <person name="Ward D."/>
            <person name="Feldgarden M."/>
            <person name="Gevers D."/>
            <person name="Strauss J."/>
            <person name="Ambrose C.E."/>
            <person name="Allen-Vercoe E."/>
            <person name="Walker B."/>
            <person name="Young S.K."/>
            <person name="Zeng Q."/>
            <person name="Gargeya S."/>
            <person name="Fitzgerald M."/>
            <person name="Haas B."/>
            <person name="Abouelleil A."/>
            <person name="Alvarado L."/>
            <person name="Arachchi H.M."/>
            <person name="Berlin A.M."/>
            <person name="Chapman S.B."/>
            <person name="Goldberg J."/>
            <person name="Griggs A."/>
            <person name="Gujja S."/>
            <person name="Hansen M."/>
            <person name="Howarth C."/>
            <person name="Imamovic A."/>
            <person name="Larimer J."/>
            <person name="McCowen C."/>
            <person name="Montmayeur A."/>
            <person name="Murphy C."/>
            <person name="Neiman D."/>
            <person name="Pearson M."/>
            <person name="Priest M."/>
            <person name="Roberts A."/>
            <person name="Saif S."/>
            <person name="Shea T."/>
            <person name="Sisk P."/>
            <person name="Sykes S."/>
            <person name="Wortman J."/>
            <person name="Nusbaum C."/>
            <person name="Birren B."/>
        </authorList>
    </citation>
    <scope>NUCLEOTIDE SEQUENCE [LARGE SCALE GENOMIC DNA]</scope>
    <source>
        <strain evidence="1 2">12_1B</strain>
    </source>
</reference>
<dbReference type="RefSeq" id="WP_008695622.1">
    <property type="nucleotide sequence ID" value="NZ_KE161007.1"/>
</dbReference>
<evidence type="ECO:0000313" key="1">
    <source>
        <dbReference type="EMBL" id="EHO84489.1"/>
    </source>
</evidence>